<dbReference type="GeneID" id="7450764"/>
<dbReference type="EMBL" id="CM000646">
    <property type="protein sequence ID" value="EED90110.1"/>
    <property type="molecule type" value="Genomic_DNA"/>
</dbReference>
<evidence type="ECO:0000313" key="8">
    <source>
        <dbReference type="EMBL" id="EED90110.1"/>
    </source>
</evidence>
<feature type="binding site" evidence="7">
    <location>
        <position position="106"/>
    </location>
    <ligand>
        <name>Mg(2+)</name>
        <dbReference type="ChEBI" id="CHEBI:18420"/>
        <label>1</label>
        <note>catalytic</note>
    </ligand>
</feature>
<dbReference type="PROSITE" id="PS00629">
    <property type="entry name" value="IMP_1"/>
    <property type="match status" value="1"/>
</dbReference>
<dbReference type="HOGENOM" id="CLU_033446_2_1_1"/>
<dbReference type="GO" id="GO:0046872">
    <property type="term" value="F:metal ion binding"/>
    <property type="evidence" value="ECO:0007669"/>
    <property type="project" value="UniProtKB-KW"/>
</dbReference>
<dbReference type="Pfam" id="PF00459">
    <property type="entry name" value="Inositol_P"/>
    <property type="match status" value="1"/>
</dbReference>
<evidence type="ECO:0000256" key="5">
    <source>
        <dbReference type="ARBA" id="ARBA00022801"/>
    </source>
</evidence>
<evidence type="ECO:0000313" key="9">
    <source>
        <dbReference type="Proteomes" id="UP000001449"/>
    </source>
</evidence>
<dbReference type="Gene3D" id="3.30.540.10">
    <property type="entry name" value="Fructose-1,6-Bisphosphatase, subunit A, domain 1"/>
    <property type="match status" value="1"/>
</dbReference>
<dbReference type="Proteomes" id="UP000001449">
    <property type="component" value="Chromosome 10"/>
</dbReference>
<feature type="binding site" evidence="7">
    <location>
        <position position="281"/>
    </location>
    <ligand>
        <name>Mg(2+)</name>
        <dbReference type="ChEBI" id="CHEBI:18420"/>
        <label>1</label>
        <note>catalytic</note>
    </ligand>
</feature>
<feature type="non-terminal residue" evidence="8">
    <location>
        <position position="1"/>
    </location>
</feature>
<comment type="cofactor">
    <cofactor evidence="1 7">
        <name>Mg(2+)</name>
        <dbReference type="ChEBI" id="CHEBI:18420"/>
    </cofactor>
</comment>
<dbReference type="PROSITE" id="PS00630">
    <property type="entry name" value="IMP_2"/>
    <property type="match status" value="1"/>
</dbReference>
<keyword evidence="9" id="KW-1185">Reference proteome</keyword>
<evidence type="ECO:0000256" key="2">
    <source>
        <dbReference type="ARBA" id="ARBA00009759"/>
    </source>
</evidence>
<dbReference type="RefSeq" id="XP_002292914.1">
    <property type="nucleotide sequence ID" value="XM_002292878.1"/>
</dbReference>
<dbReference type="KEGG" id="tps:THAPSDRAFT_263722"/>
<feature type="binding site" evidence="7">
    <location>
        <position position="36"/>
    </location>
    <ligand>
        <name>Mg(2+)</name>
        <dbReference type="ChEBI" id="CHEBI:18420"/>
        <label>1</label>
        <note>catalytic</note>
    </ligand>
</feature>
<keyword evidence="4 7" id="KW-0479">Metal-binding</keyword>
<dbReference type="AlphaFoldDB" id="B8C9V4"/>
<dbReference type="GO" id="GO:0046854">
    <property type="term" value="P:phosphatidylinositol phosphate biosynthetic process"/>
    <property type="evidence" value="ECO:0007669"/>
    <property type="project" value="InterPro"/>
</dbReference>
<evidence type="ECO:0000256" key="7">
    <source>
        <dbReference type="PIRSR" id="PIRSR600760-2"/>
    </source>
</evidence>
<dbReference type="eggNOG" id="KOG1528">
    <property type="taxonomic scope" value="Eukaryota"/>
</dbReference>
<dbReference type="PaxDb" id="35128-Thaps263722"/>
<dbReference type="Gene3D" id="3.40.190.80">
    <property type="match status" value="1"/>
</dbReference>
<dbReference type="PANTHER" id="PTHR43200:SF6">
    <property type="entry name" value="3'(2'),5'-BISPHOSPHATE NUCLEOTIDASE"/>
    <property type="match status" value="1"/>
</dbReference>
<comment type="similarity">
    <text evidence="2">Belongs to the inositol monophosphatase superfamily.</text>
</comment>
<reference evidence="8 9" key="2">
    <citation type="journal article" date="2008" name="Nature">
        <title>The Phaeodactylum genome reveals the evolutionary history of diatom genomes.</title>
        <authorList>
            <person name="Bowler C."/>
            <person name="Allen A.E."/>
            <person name="Badger J.H."/>
            <person name="Grimwood J."/>
            <person name="Jabbari K."/>
            <person name="Kuo A."/>
            <person name="Maheswari U."/>
            <person name="Martens C."/>
            <person name="Maumus F."/>
            <person name="Otillar R.P."/>
            <person name="Rayko E."/>
            <person name="Salamov A."/>
            <person name="Vandepoele K."/>
            <person name="Beszteri B."/>
            <person name="Gruber A."/>
            <person name="Heijde M."/>
            <person name="Katinka M."/>
            <person name="Mock T."/>
            <person name="Valentin K."/>
            <person name="Verret F."/>
            <person name="Berges J.A."/>
            <person name="Brownlee C."/>
            <person name="Cadoret J.P."/>
            <person name="Chiovitti A."/>
            <person name="Choi C.J."/>
            <person name="Coesel S."/>
            <person name="De Martino A."/>
            <person name="Detter J.C."/>
            <person name="Durkin C."/>
            <person name="Falciatore A."/>
            <person name="Fournet J."/>
            <person name="Haruta M."/>
            <person name="Huysman M.J."/>
            <person name="Jenkins B.D."/>
            <person name="Jiroutova K."/>
            <person name="Jorgensen R.E."/>
            <person name="Joubert Y."/>
            <person name="Kaplan A."/>
            <person name="Kroger N."/>
            <person name="Kroth P.G."/>
            <person name="La Roche J."/>
            <person name="Lindquist E."/>
            <person name="Lommer M."/>
            <person name="Martin-Jezequel V."/>
            <person name="Lopez P.J."/>
            <person name="Lucas S."/>
            <person name="Mangogna M."/>
            <person name="McGinnis K."/>
            <person name="Medlin L.K."/>
            <person name="Montsant A."/>
            <person name="Oudot-Le Secq M.P."/>
            <person name="Napoli C."/>
            <person name="Obornik M."/>
            <person name="Parker M.S."/>
            <person name="Petit J.L."/>
            <person name="Porcel B.M."/>
            <person name="Poulsen N."/>
            <person name="Robison M."/>
            <person name="Rychlewski L."/>
            <person name="Rynearson T.A."/>
            <person name="Schmutz J."/>
            <person name="Shapiro H."/>
            <person name="Siaut M."/>
            <person name="Stanley M."/>
            <person name="Sussman M.R."/>
            <person name="Taylor A.R."/>
            <person name="Vardi A."/>
            <person name="von Dassow P."/>
            <person name="Vyverman W."/>
            <person name="Willis A."/>
            <person name="Wyrwicz L.S."/>
            <person name="Rokhsar D.S."/>
            <person name="Weissenbach J."/>
            <person name="Armbrust E.V."/>
            <person name="Green B.R."/>
            <person name="Van de Peer Y."/>
            <person name="Grigoriev I.V."/>
        </authorList>
    </citation>
    <scope>NUCLEOTIDE SEQUENCE [LARGE SCALE GENOMIC DNA]</scope>
    <source>
        <strain evidence="8 9">CCMP1335</strain>
    </source>
</reference>
<accession>B8C9V4</accession>
<evidence type="ECO:0000256" key="3">
    <source>
        <dbReference type="ARBA" id="ARBA00012633"/>
    </source>
</evidence>
<dbReference type="InterPro" id="IPR000760">
    <property type="entry name" value="Inositol_monophosphatase-like"/>
</dbReference>
<dbReference type="GO" id="GO:0000103">
    <property type="term" value="P:sulfate assimilation"/>
    <property type="evidence" value="ECO:0000318"/>
    <property type="project" value="GO_Central"/>
</dbReference>
<reference evidence="8 9" key="1">
    <citation type="journal article" date="2004" name="Science">
        <title>The genome of the diatom Thalassiosira pseudonana: ecology, evolution, and metabolism.</title>
        <authorList>
            <person name="Armbrust E.V."/>
            <person name="Berges J.A."/>
            <person name="Bowler C."/>
            <person name="Green B.R."/>
            <person name="Martinez D."/>
            <person name="Putnam N.H."/>
            <person name="Zhou S."/>
            <person name="Allen A.E."/>
            <person name="Apt K.E."/>
            <person name="Bechner M."/>
            <person name="Brzezinski M.A."/>
            <person name="Chaal B.K."/>
            <person name="Chiovitti A."/>
            <person name="Davis A.K."/>
            <person name="Demarest M.S."/>
            <person name="Detter J.C."/>
            <person name="Glavina T."/>
            <person name="Goodstein D."/>
            <person name="Hadi M.Z."/>
            <person name="Hellsten U."/>
            <person name="Hildebrand M."/>
            <person name="Jenkins B.D."/>
            <person name="Jurka J."/>
            <person name="Kapitonov V.V."/>
            <person name="Kroger N."/>
            <person name="Lau W.W."/>
            <person name="Lane T.W."/>
            <person name="Larimer F.W."/>
            <person name="Lippmeier J.C."/>
            <person name="Lucas S."/>
            <person name="Medina M."/>
            <person name="Montsant A."/>
            <person name="Obornik M."/>
            <person name="Parker M.S."/>
            <person name="Palenik B."/>
            <person name="Pazour G.J."/>
            <person name="Richardson P.M."/>
            <person name="Rynearson T.A."/>
            <person name="Saito M.A."/>
            <person name="Schwartz D.C."/>
            <person name="Thamatrakoln K."/>
            <person name="Valentin K."/>
            <person name="Vardi A."/>
            <person name="Wilkerson F.P."/>
            <person name="Rokhsar D.S."/>
        </authorList>
    </citation>
    <scope>NUCLEOTIDE SEQUENCE [LARGE SCALE GENOMIC DNA]</scope>
    <source>
        <strain evidence="8 9">CCMP1335</strain>
    </source>
</reference>
<dbReference type="GO" id="GO:0008441">
    <property type="term" value="F:3'(2'),5'-bisphosphate nucleotidase activity"/>
    <property type="evidence" value="ECO:0000318"/>
    <property type="project" value="GO_Central"/>
</dbReference>
<dbReference type="EC" id="3.1.3.7" evidence="3"/>
<dbReference type="InParanoid" id="B8C9V4"/>
<feature type="binding site" evidence="7">
    <location>
        <position position="108"/>
    </location>
    <ligand>
        <name>Mg(2+)</name>
        <dbReference type="ChEBI" id="CHEBI:18420"/>
        <label>1</label>
        <note>catalytic</note>
    </ligand>
</feature>
<dbReference type="SUPFAM" id="SSF56655">
    <property type="entry name" value="Carbohydrate phosphatase"/>
    <property type="match status" value="1"/>
</dbReference>
<protein>
    <recommendedName>
        <fullName evidence="3">3'(2'),5'-bisphosphate nucleotidase</fullName>
        <ecNumber evidence="3">3.1.3.7</ecNumber>
    </recommendedName>
</protein>
<evidence type="ECO:0000256" key="4">
    <source>
        <dbReference type="ARBA" id="ARBA00022723"/>
    </source>
</evidence>
<name>B8C9V4_THAPS</name>
<sequence>LSKKDASPVTIGDFASQALALQLLFNRFPNDMYIAEEGSEALRLDEELLERVWKAVNSAWSSLDSDNNVWYERGELLRAIDYGQGKGMPVVSATATTRRRRVWCLDPIDGTKGFLRGRVEGGQYCIALALLEDGEPVLSILGCPNLPLPLNQSSKSSRGSLFVAIRGCGCYEKALHTNDDEAAAMWNQLHVTRNDGSIKTPSQSTFCLGVERGFSDPKGTVLKMAQHIDGDDAITTDAEGVPDINNSMRLDGQGKYGLLARGDAEYFVRLPKDGYVDWIWDVAAGYLILKEAGGIMTDVHGNCI</sequence>
<organism evidence="8 9">
    <name type="scientific">Thalassiosira pseudonana</name>
    <name type="common">Marine diatom</name>
    <name type="synonym">Cyclotella nana</name>
    <dbReference type="NCBI Taxonomy" id="35128"/>
    <lineage>
        <taxon>Eukaryota</taxon>
        <taxon>Sar</taxon>
        <taxon>Stramenopiles</taxon>
        <taxon>Ochrophyta</taxon>
        <taxon>Bacillariophyta</taxon>
        <taxon>Coscinodiscophyceae</taxon>
        <taxon>Thalassiosirophycidae</taxon>
        <taxon>Thalassiosirales</taxon>
        <taxon>Thalassiosiraceae</taxon>
        <taxon>Thalassiosira</taxon>
    </lineage>
</organism>
<evidence type="ECO:0000256" key="6">
    <source>
        <dbReference type="ARBA" id="ARBA00022842"/>
    </source>
</evidence>
<dbReference type="InterPro" id="IPR051090">
    <property type="entry name" value="Inositol_monoP_superfamily"/>
</dbReference>
<feature type="non-terminal residue" evidence="8">
    <location>
        <position position="304"/>
    </location>
</feature>
<keyword evidence="5 8" id="KW-0378">Hydrolase</keyword>
<dbReference type="STRING" id="35128.B8C9V4"/>
<proteinExistence type="inferred from homology"/>
<dbReference type="PANTHER" id="PTHR43200">
    <property type="entry name" value="PHOSPHATASE"/>
    <property type="match status" value="1"/>
</dbReference>
<keyword evidence="6 7" id="KW-0460">Magnesium</keyword>
<feature type="binding site" evidence="7">
    <location>
        <position position="109"/>
    </location>
    <ligand>
        <name>Mg(2+)</name>
        <dbReference type="ChEBI" id="CHEBI:18420"/>
        <label>1</label>
        <note>catalytic</note>
    </ligand>
</feature>
<evidence type="ECO:0000256" key="1">
    <source>
        <dbReference type="ARBA" id="ARBA00001946"/>
    </source>
</evidence>
<dbReference type="InterPro" id="IPR020550">
    <property type="entry name" value="Inositol_monophosphatase_CS"/>
</dbReference>
<dbReference type="InterPro" id="IPR020583">
    <property type="entry name" value="Inositol_monoP_metal-BS"/>
</dbReference>
<dbReference type="OMA" id="MSYQQER"/>
<gene>
    <name evidence="8" type="ORF">THAPSDRAFT_263722</name>
</gene>